<dbReference type="Proteomes" id="UP000595437">
    <property type="component" value="Chromosome 7"/>
</dbReference>
<dbReference type="GO" id="GO:0005524">
    <property type="term" value="F:ATP binding"/>
    <property type="evidence" value="ECO:0007669"/>
    <property type="project" value="UniProtKB-KW"/>
</dbReference>
<evidence type="ECO:0000256" key="1">
    <source>
        <dbReference type="ARBA" id="ARBA00012552"/>
    </source>
</evidence>
<reference evidence="10" key="1">
    <citation type="submission" date="2021-01" db="EMBL/GenBank/DDBJ databases">
        <title>Caligus Genome Assembly.</title>
        <authorList>
            <person name="Gallardo-Escarate C."/>
        </authorList>
    </citation>
    <scope>NUCLEOTIDE SEQUENCE [LARGE SCALE GENOMIC DNA]</scope>
</reference>
<organism evidence="9 10">
    <name type="scientific">Caligus rogercresseyi</name>
    <name type="common">Sea louse</name>
    <dbReference type="NCBI Taxonomy" id="217165"/>
    <lineage>
        <taxon>Eukaryota</taxon>
        <taxon>Metazoa</taxon>
        <taxon>Ecdysozoa</taxon>
        <taxon>Arthropoda</taxon>
        <taxon>Crustacea</taxon>
        <taxon>Multicrustacea</taxon>
        <taxon>Hexanauplia</taxon>
        <taxon>Copepoda</taxon>
        <taxon>Siphonostomatoida</taxon>
        <taxon>Caligidae</taxon>
        <taxon>Caligus</taxon>
    </lineage>
</organism>
<dbReference type="AlphaFoldDB" id="A0A7T8K8D1"/>
<dbReference type="EC" id="3.6.4.13" evidence="1"/>
<dbReference type="InterPro" id="IPR000629">
    <property type="entry name" value="RNA-helicase_DEAD-box_CS"/>
</dbReference>
<name>A0A7T8K8D1_CALRO</name>
<evidence type="ECO:0000256" key="5">
    <source>
        <dbReference type="ARBA" id="ARBA00022840"/>
    </source>
</evidence>
<evidence type="ECO:0000313" key="9">
    <source>
        <dbReference type="EMBL" id="QQP49988.1"/>
    </source>
</evidence>
<dbReference type="InterPro" id="IPR001650">
    <property type="entry name" value="Helicase_C-like"/>
</dbReference>
<keyword evidence="10" id="KW-1185">Reference proteome</keyword>
<dbReference type="SUPFAM" id="SSF52540">
    <property type="entry name" value="P-loop containing nucleoside triphosphate hydrolases"/>
    <property type="match status" value="1"/>
</dbReference>
<dbReference type="Pfam" id="PF00270">
    <property type="entry name" value="DEAD"/>
    <property type="match status" value="1"/>
</dbReference>
<dbReference type="GO" id="GO:0003676">
    <property type="term" value="F:nucleic acid binding"/>
    <property type="evidence" value="ECO:0007669"/>
    <property type="project" value="InterPro"/>
</dbReference>
<dbReference type="CDD" id="cd18787">
    <property type="entry name" value="SF2_C_DEAD"/>
    <property type="match status" value="1"/>
</dbReference>
<dbReference type="Pfam" id="PF00271">
    <property type="entry name" value="Helicase_C"/>
    <property type="match status" value="1"/>
</dbReference>
<keyword evidence="4 9" id="KW-0347">Helicase</keyword>
<dbReference type="InterPro" id="IPR011545">
    <property type="entry name" value="DEAD/DEAH_box_helicase_dom"/>
</dbReference>
<dbReference type="GO" id="GO:0016787">
    <property type="term" value="F:hydrolase activity"/>
    <property type="evidence" value="ECO:0007669"/>
    <property type="project" value="UniProtKB-KW"/>
</dbReference>
<sequence>HVQIRDLDRGAEIVVATPGRLIDLVEDEVTDLDRVSYVVLDEADRMLDMGFEPQIRKIMRRIPSERQLLMWSATWPTEVKSLAHDLFGNSPYAHVNIGNRLKDILTPSQRRNEKNRVDSLVRKLRFWHINANGIHGDKTQAIRTRVLNDFRSGQIEALVATDVASRGLDVNDIQVVINYDFPNDIEDYVHRIGRTGRNSKSGRAFSFFDMSNDGSKAKSLVKVLKEAEQDVPDELLRAQPSQMNKRSKYQRRQHASFDDDFYNSPWRKNNYKRDRRYSEDIL</sequence>
<dbReference type="PANTHER" id="PTHR47958">
    <property type="entry name" value="ATP-DEPENDENT RNA HELICASE DBP3"/>
    <property type="match status" value="1"/>
</dbReference>
<feature type="non-terminal residue" evidence="9">
    <location>
        <position position="1"/>
    </location>
</feature>
<feature type="region of interest" description="Disordered" evidence="6">
    <location>
        <begin position="232"/>
        <end position="268"/>
    </location>
</feature>
<keyword evidence="2" id="KW-0547">Nucleotide-binding</keyword>
<dbReference type="InterPro" id="IPR014001">
    <property type="entry name" value="Helicase_ATP-bd"/>
</dbReference>
<accession>A0A7T8K8D1</accession>
<keyword evidence="5" id="KW-0067">ATP-binding</keyword>
<protein>
    <recommendedName>
        <fullName evidence="1">RNA helicase</fullName>
        <ecNumber evidence="1">3.6.4.13</ecNumber>
    </recommendedName>
</protein>
<dbReference type="OrthoDB" id="6378780at2759"/>
<dbReference type="SMART" id="SM00490">
    <property type="entry name" value="HELICc"/>
    <property type="match status" value="1"/>
</dbReference>
<evidence type="ECO:0000256" key="3">
    <source>
        <dbReference type="ARBA" id="ARBA00022801"/>
    </source>
</evidence>
<dbReference type="GO" id="GO:0003724">
    <property type="term" value="F:RNA helicase activity"/>
    <property type="evidence" value="ECO:0007669"/>
    <property type="project" value="UniProtKB-EC"/>
</dbReference>
<evidence type="ECO:0000256" key="4">
    <source>
        <dbReference type="ARBA" id="ARBA00022806"/>
    </source>
</evidence>
<evidence type="ECO:0000259" key="7">
    <source>
        <dbReference type="PROSITE" id="PS51192"/>
    </source>
</evidence>
<evidence type="ECO:0000313" key="10">
    <source>
        <dbReference type="Proteomes" id="UP000595437"/>
    </source>
</evidence>
<dbReference type="PROSITE" id="PS51192">
    <property type="entry name" value="HELICASE_ATP_BIND_1"/>
    <property type="match status" value="1"/>
</dbReference>
<dbReference type="PROSITE" id="PS51194">
    <property type="entry name" value="HELICASE_CTER"/>
    <property type="match status" value="1"/>
</dbReference>
<evidence type="ECO:0000259" key="8">
    <source>
        <dbReference type="PROSITE" id="PS51194"/>
    </source>
</evidence>
<keyword evidence="3" id="KW-0378">Hydrolase</keyword>
<gene>
    <name evidence="9" type="ORF">FKW44_010828</name>
</gene>
<feature type="domain" description="Helicase ATP-binding" evidence="7">
    <location>
        <begin position="1"/>
        <end position="93"/>
    </location>
</feature>
<evidence type="ECO:0000256" key="2">
    <source>
        <dbReference type="ARBA" id="ARBA00022741"/>
    </source>
</evidence>
<dbReference type="PROSITE" id="PS00039">
    <property type="entry name" value="DEAD_ATP_HELICASE"/>
    <property type="match status" value="1"/>
</dbReference>
<feature type="domain" description="Helicase C-terminal" evidence="8">
    <location>
        <begin position="93"/>
        <end position="239"/>
    </location>
</feature>
<dbReference type="Gene3D" id="3.40.50.300">
    <property type="entry name" value="P-loop containing nucleotide triphosphate hydrolases"/>
    <property type="match status" value="2"/>
</dbReference>
<dbReference type="InterPro" id="IPR027417">
    <property type="entry name" value="P-loop_NTPase"/>
</dbReference>
<feature type="compositionally biased region" description="Basic residues" evidence="6">
    <location>
        <begin position="245"/>
        <end position="254"/>
    </location>
</feature>
<dbReference type="EMBL" id="CP045896">
    <property type="protein sequence ID" value="QQP49988.1"/>
    <property type="molecule type" value="Genomic_DNA"/>
</dbReference>
<proteinExistence type="predicted"/>
<evidence type="ECO:0000256" key="6">
    <source>
        <dbReference type="SAM" id="MobiDB-lite"/>
    </source>
</evidence>